<keyword evidence="2" id="KW-1185">Reference proteome</keyword>
<evidence type="ECO:0000313" key="2">
    <source>
        <dbReference type="Proteomes" id="UP000274350"/>
    </source>
</evidence>
<proteinExistence type="predicted"/>
<dbReference type="EMBL" id="CP051152">
    <property type="protein sequence ID" value="QJQ06697.1"/>
    <property type="molecule type" value="Genomic_DNA"/>
</dbReference>
<reference evidence="1 2" key="1">
    <citation type="journal article" date="2019" name="Int. J. Syst. Evol. Microbiol.">
        <title>Undibacterium piscinae sp. nov., isolated from Korean shiner intestine.</title>
        <authorList>
            <person name="Lee S.Y."/>
            <person name="Kang W."/>
            <person name="Kim P.S."/>
            <person name="Kim H.S."/>
            <person name="Sung H."/>
            <person name="Shin N.R."/>
            <person name="Whon T.W."/>
            <person name="Yun J.H."/>
            <person name="Lee J.Y."/>
            <person name="Lee J.Y."/>
            <person name="Jung M.J."/>
            <person name="Jeong Y.S."/>
            <person name="Tak E.J."/>
            <person name="Han J.E."/>
            <person name="Hyun D.W."/>
            <person name="Kang M.S."/>
            <person name="Lee K.E."/>
            <person name="Lee B.H."/>
            <person name="Bae J.W."/>
        </authorList>
    </citation>
    <scope>NUCLEOTIDE SEQUENCE [LARGE SCALE GENOMIC DNA]</scope>
    <source>
        <strain evidence="1 2">S11R28</strain>
    </source>
</reference>
<accession>A0A6M4A813</accession>
<name>A0A6M4A813_9BURK</name>
<protein>
    <recommendedName>
        <fullName evidence="3">Transporter substrate-binding domain-containing protein</fullName>
    </recommendedName>
</protein>
<gene>
    <name evidence="1" type="ORF">EJG51_013540</name>
</gene>
<dbReference type="SUPFAM" id="SSF53850">
    <property type="entry name" value="Periplasmic binding protein-like II"/>
    <property type="match status" value="1"/>
</dbReference>
<evidence type="ECO:0000313" key="1">
    <source>
        <dbReference type="EMBL" id="QJQ06697.1"/>
    </source>
</evidence>
<evidence type="ECO:0008006" key="3">
    <source>
        <dbReference type="Google" id="ProtNLM"/>
    </source>
</evidence>
<dbReference type="Proteomes" id="UP000274350">
    <property type="component" value="Chromosome"/>
</dbReference>
<organism evidence="1 2">
    <name type="scientific">Undibacterium piscinae</name>
    <dbReference type="NCBI Taxonomy" id="2495591"/>
    <lineage>
        <taxon>Bacteria</taxon>
        <taxon>Pseudomonadati</taxon>
        <taxon>Pseudomonadota</taxon>
        <taxon>Betaproteobacteria</taxon>
        <taxon>Burkholderiales</taxon>
        <taxon>Oxalobacteraceae</taxon>
        <taxon>Undibacterium</taxon>
    </lineage>
</organism>
<dbReference type="KEGG" id="upi:EJG51_013540"/>
<dbReference type="AlphaFoldDB" id="A0A6M4A813"/>
<sequence>MIHNRANLISIASNRPDITSVKELIEKTKLRLVLVRGYDYGPGYQDLITELSKQKRVFFEAEPNSVARMLKAGAADLTIMTPYIFIGALKEDPRVEDLINKIRYEAIPEIPWSDSGAYLSKSLSEEDMGNLRKLLERSAKSGAIWKSFQQYYPADMLRDSIRPLEATASPQ</sequence>